<dbReference type="GeneID" id="101849277"/>
<dbReference type="PANTHER" id="PTHR32226:SF2">
    <property type="entry name" value="TELO2-INTERACTING PROTEIN 2"/>
    <property type="match status" value="1"/>
</dbReference>
<dbReference type="SUPFAM" id="SSF48371">
    <property type="entry name" value="ARM repeat"/>
    <property type="match status" value="1"/>
</dbReference>
<protein>
    <submittedName>
        <fullName evidence="3">TELO2-interacting protein 2</fullName>
    </submittedName>
</protein>
<name>A0ABM0JFC7_APLCA</name>
<dbReference type="Proteomes" id="UP000694888">
    <property type="component" value="Unplaced"/>
</dbReference>
<organism evidence="2 3">
    <name type="scientific">Aplysia californica</name>
    <name type="common">California sea hare</name>
    <dbReference type="NCBI Taxonomy" id="6500"/>
    <lineage>
        <taxon>Eukaryota</taxon>
        <taxon>Metazoa</taxon>
        <taxon>Spiralia</taxon>
        <taxon>Lophotrochozoa</taxon>
        <taxon>Mollusca</taxon>
        <taxon>Gastropoda</taxon>
        <taxon>Heterobranchia</taxon>
        <taxon>Euthyneura</taxon>
        <taxon>Tectipleura</taxon>
        <taxon>Aplysiida</taxon>
        <taxon>Aplysioidea</taxon>
        <taxon>Aplysiidae</taxon>
        <taxon>Aplysia</taxon>
    </lineage>
</organism>
<dbReference type="PANTHER" id="PTHR32226">
    <property type="entry name" value="TELO2-INTERACTING PROTEIN 2"/>
    <property type="match status" value="1"/>
</dbReference>
<evidence type="ECO:0000313" key="3">
    <source>
        <dbReference type="RefSeq" id="XP_005092413.1"/>
    </source>
</evidence>
<accession>A0ABM0JFC7</accession>
<dbReference type="RefSeq" id="XP_005092413.1">
    <property type="nucleotide sequence ID" value="XM_005092356.3"/>
</dbReference>
<gene>
    <name evidence="3" type="primary">LOC101849277</name>
</gene>
<sequence length="492" mass="55510">MAGHSNESEPTSTMEPLVLPHVADKALSDITALLREASSTSCNEKKVKVLLKASGLIQELHERFTSIDADCVGFTLALQHVLRSCVVSTFSNRDYFSYSYEDFEGISFVSEAVLQVLVAVLVAAVKEKRAGENVPQLVELFCDEIVLDLLIIIGANIEDSLWSSVKASELSNEVLNNVLKLFSCETVNELLCMEVKTANHQNVKKVTLFSLFLSHSKDFLSKEQWQRNPYMCKVFCWFLSQAKFPLLSDHIDLILAVSLNFLLDHQELNKVQGLKVIHHLVLNVTSEEIRWYNRIEVVHQALNQQLHSKECLVLSELLPTLFASVCVLDKNTTSADYHCGLLETLLRNADMENLLVLRRLYMSNIKILIQQMGFPSAGKLGLILGVISNYLQIDDGSSDICRVKTLEVLQTIVEVAWPRIPPHRDTILKCLLKVLVDIQTLHYQETHSKEAQMQMKEKINGICQMLCKVCPSATKCFEALKDSNHVSHLLWT</sequence>
<comment type="similarity">
    <text evidence="1">Belongs to the TTI2 family.</text>
</comment>
<evidence type="ECO:0000313" key="2">
    <source>
        <dbReference type="Proteomes" id="UP000694888"/>
    </source>
</evidence>
<dbReference type="InterPro" id="IPR016024">
    <property type="entry name" value="ARM-type_fold"/>
</dbReference>
<reference evidence="3" key="1">
    <citation type="submission" date="2025-08" db="UniProtKB">
        <authorList>
            <consortium name="RefSeq"/>
        </authorList>
    </citation>
    <scope>IDENTIFICATION</scope>
</reference>
<dbReference type="InterPro" id="IPR018870">
    <property type="entry name" value="Tti2"/>
</dbReference>
<keyword evidence="2" id="KW-1185">Reference proteome</keyword>
<evidence type="ECO:0000256" key="1">
    <source>
        <dbReference type="ARBA" id="ARBA00034736"/>
    </source>
</evidence>
<proteinExistence type="inferred from homology"/>